<evidence type="ECO:0000256" key="2">
    <source>
        <dbReference type="SAM" id="Phobius"/>
    </source>
</evidence>
<comment type="caution">
    <text evidence="3">The sequence shown here is derived from an EMBL/GenBank/DDBJ whole genome shotgun (WGS) entry which is preliminary data.</text>
</comment>
<feature type="region of interest" description="Disordered" evidence="1">
    <location>
        <begin position="1"/>
        <end position="24"/>
    </location>
</feature>
<feature type="transmembrane region" description="Helical" evidence="2">
    <location>
        <begin position="579"/>
        <end position="597"/>
    </location>
</feature>
<feature type="transmembrane region" description="Helical" evidence="2">
    <location>
        <begin position="475"/>
        <end position="496"/>
    </location>
</feature>
<keyword evidence="4" id="KW-1185">Reference proteome</keyword>
<evidence type="ECO:0000313" key="3">
    <source>
        <dbReference type="EMBL" id="KAJ0402960.1"/>
    </source>
</evidence>
<protein>
    <recommendedName>
        <fullName evidence="5">Callose synthase</fullName>
    </recommendedName>
</protein>
<keyword evidence="2" id="KW-0472">Membrane</keyword>
<keyword evidence="2" id="KW-0812">Transmembrane</keyword>
<feature type="transmembrane region" description="Helical" evidence="2">
    <location>
        <begin position="517"/>
        <end position="536"/>
    </location>
</feature>
<proteinExistence type="predicted"/>
<organism evidence="3 4">
    <name type="scientific">Pythium insidiosum</name>
    <name type="common">Pythiosis disease agent</name>
    <dbReference type="NCBI Taxonomy" id="114742"/>
    <lineage>
        <taxon>Eukaryota</taxon>
        <taxon>Sar</taxon>
        <taxon>Stramenopiles</taxon>
        <taxon>Oomycota</taxon>
        <taxon>Peronosporomycetes</taxon>
        <taxon>Pythiales</taxon>
        <taxon>Pythiaceae</taxon>
        <taxon>Pythium</taxon>
    </lineage>
</organism>
<evidence type="ECO:0000313" key="4">
    <source>
        <dbReference type="Proteomes" id="UP001209570"/>
    </source>
</evidence>
<name>A0AAD5LLL8_PYTIN</name>
<gene>
    <name evidence="3" type="ORF">P43SY_009217</name>
</gene>
<sequence length="644" mass="72483">MGRSGNASDGDSDDGMQQSRALSQQRRLCDDAMALVNAGVALQNATPSDAAAAEAKLTQAVKLMEQALAIEYPTPEEREASVRLNNKMNRYVNMIRSQLERAAGGGGTAGGNANRFHAKFNIIDIEKLPEIYNPVQELLRNSSVAGDIFESLKLTFGFQEDNVQNQKEHLLLLLTNFKEQSEEESTDDAQGKRDPQKELELAKQEIRNYDDFNEFFWTKKCLKYNAANIAEAFAEVDKKAVTGFALNMVMFCPDTPILYGVDVSNGPSRGFTVFGKNFTADDLQGFNPYEYDDETANGLNDADANDETLGTASNGKCLIPMLASCLGVTYTGEEFKSIPIDFKALLTVVPFTHCIQQNSGRLVTDLMKALLEVPRNTKETDVKFQRALYRVIECMETVLNAMKKIFGKQENLVQILNDTPLKQRSFFFPGDAQPYANTQLHKLTRFFFLAYGIYLQLAYNAYFKRLNLAINKDDPMTFILSGAMFALVLLMLCLGYMGSRIKKKMTFKQKRLRKMKFALSCFVLVLFLASFMLFSFGNLFEIVMIMGVATYWFLQVCVYRLQSSHIVVRTIARGFDRMIGWFIFGPILFVAMFLPFISSFQQRVMFNNAFTAGLEVSKLFANEAASTSAKVVVKKVVKKKKRDD</sequence>
<dbReference type="Proteomes" id="UP001209570">
    <property type="component" value="Unassembled WGS sequence"/>
</dbReference>
<dbReference type="AlphaFoldDB" id="A0AAD5LLL8"/>
<accession>A0AAD5LLL8</accession>
<dbReference type="EMBL" id="JAKCXM010000091">
    <property type="protein sequence ID" value="KAJ0402960.1"/>
    <property type="molecule type" value="Genomic_DNA"/>
</dbReference>
<dbReference type="PANTHER" id="PTHR12741:SF48">
    <property type="entry name" value="1,3-BETA-GLUCAN SYNTHASE COMPONENT FKS1-RELATED"/>
    <property type="match status" value="1"/>
</dbReference>
<evidence type="ECO:0008006" key="5">
    <source>
        <dbReference type="Google" id="ProtNLM"/>
    </source>
</evidence>
<dbReference type="PANTHER" id="PTHR12741">
    <property type="entry name" value="LYST-INTERACTING PROTEIN LIP5 DOPAMINE RESPONSIVE PROTEIN DRG-1"/>
    <property type="match status" value="1"/>
</dbReference>
<dbReference type="GO" id="GO:0046527">
    <property type="term" value="F:glucosyltransferase activity"/>
    <property type="evidence" value="ECO:0007669"/>
    <property type="project" value="TreeGrafter"/>
</dbReference>
<reference evidence="3" key="1">
    <citation type="submission" date="2021-12" db="EMBL/GenBank/DDBJ databases">
        <title>Prjna785345.</title>
        <authorList>
            <person name="Rujirawat T."/>
            <person name="Krajaejun T."/>
        </authorList>
    </citation>
    <scope>NUCLEOTIDE SEQUENCE</scope>
    <source>
        <strain evidence="3">Pi057C3</strain>
    </source>
</reference>
<dbReference type="GO" id="GO:0005886">
    <property type="term" value="C:plasma membrane"/>
    <property type="evidence" value="ECO:0007669"/>
    <property type="project" value="TreeGrafter"/>
</dbReference>
<feature type="transmembrane region" description="Helical" evidence="2">
    <location>
        <begin position="446"/>
        <end position="463"/>
    </location>
</feature>
<evidence type="ECO:0000256" key="1">
    <source>
        <dbReference type="SAM" id="MobiDB-lite"/>
    </source>
</evidence>
<keyword evidence="2" id="KW-1133">Transmembrane helix</keyword>